<feature type="compositionally biased region" description="Polar residues" evidence="1">
    <location>
        <begin position="116"/>
        <end position="136"/>
    </location>
</feature>
<protein>
    <submittedName>
        <fullName evidence="2">Uncharacterized protein</fullName>
    </submittedName>
</protein>
<sequence length="212" mass="21891">MASGGPPGAGAPRAKRHTHCSSPRTQHTHAVQMSDTLTHPSSPRGSPGTLETQLDHLLETFKRGATRAMMESPVSSSSSTSQDQGSDSDIPGRLLRFRLPSARRLPFNLSLKRSRSGVSALSSEQESPPSEGTTPAATPRCPLAASRSAAHAPHRRSLPGLLEASGTASCASSPVHQPGANKCCISSADLSAANPPAPAILNINAATPKCVP</sequence>
<dbReference type="Proteomes" id="UP000494165">
    <property type="component" value="Unassembled WGS sequence"/>
</dbReference>
<name>A0A8S1BN82_9INSE</name>
<feature type="compositionally biased region" description="Low complexity" evidence="1">
    <location>
        <begin position="75"/>
        <end position="89"/>
    </location>
</feature>
<evidence type="ECO:0000256" key="1">
    <source>
        <dbReference type="SAM" id="MobiDB-lite"/>
    </source>
</evidence>
<comment type="caution">
    <text evidence="2">The sequence shown here is derived from an EMBL/GenBank/DDBJ whole genome shotgun (WGS) entry which is preliminary data.</text>
</comment>
<feature type="compositionally biased region" description="Basic and acidic residues" evidence="1">
    <location>
        <begin position="53"/>
        <end position="62"/>
    </location>
</feature>
<feature type="compositionally biased region" description="Polar residues" evidence="1">
    <location>
        <begin position="20"/>
        <end position="52"/>
    </location>
</feature>
<evidence type="ECO:0000313" key="3">
    <source>
        <dbReference type="Proteomes" id="UP000494165"/>
    </source>
</evidence>
<accession>A0A8S1BN82</accession>
<feature type="region of interest" description="Disordered" evidence="1">
    <location>
        <begin position="1"/>
        <end position="92"/>
    </location>
</feature>
<evidence type="ECO:0000313" key="2">
    <source>
        <dbReference type="EMBL" id="CAB3360364.1"/>
    </source>
</evidence>
<dbReference type="EMBL" id="CADEPI010000003">
    <property type="protein sequence ID" value="CAB3360364.1"/>
    <property type="molecule type" value="Genomic_DNA"/>
</dbReference>
<keyword evidence="3" id="KW-1185">Reference proteome</keyword>
<gene>
    <name evidence="2" type="ORF">CLODIP_2_CD08774</name>
</gene>
<proteinExistence type="predicted"/>
<dbReference type="AlphaFoldDB" id="A0A8S1BN82"/>
<organism evidence="2 3">
    <name type="scientific">Cloeon dipterum</name>
    <dbReference type="NCBI Taxonomy" id="197152"/>
    <lineage>
        <taxon>Eukaryota</taxon>
        <taxon>Metazoa</taxon>
        <taxon>Ecdysozoa</taxon>
        <taxon>Arthropoda</taxon>
        <taxon>Hexapoda</taxon>
        <taxon>Insecta</taxon>
        <taxon>Pterygota</taxon>
        <taxon>Palaeoptera</taxon>
        <taxon>Ephemeroptera</taxon>
        <taxon>Pisciforma</taxon>
        <taxon>Baetidae</taxon>
        <taxon>Cloeon</taxon>
    </lineage>
</organism>
<feature type="compositionally biased region" description="Low complexity" evidence="1">
    <location>
        <begin position="142"/>
        <end position="151"/>
    </location>
</feature>
<reference evidence="2 3" key="1">
    <citation type="submission" date="2020-04" db="EMBL/GenBank/DDBJ databases">
        <authorList>
            <person name="Alioto T."/>
            <person name="Alioto T."/>
            <person name="Gomez Garrido J."/>
        </authorList>
    </citation>
    <scope>NUCLEOTIDE SEQUENCE [LARGE SCALE GENOMIC DNA]</scope>
</reference>
<feature type="region of interest" description="Disordered" evidence="1">
    <location>
        <begin position="113"/>
        <end position="154"/>
    </location>
</feature>